<reference evidence="7" key="1">
    <citation type="submission" date="2018-11" db="EMBL/GenBank/DDBJ databases">
        <authorList>
            <consortium name="Pathogen Informatics"/>
        </authorList>
    </citation>
    <scope>NUCLEOTIDE SEQUENCE</scope>
</reference>
<dbReference type="Proteomes" id="UP000784294">
    <property type="component" value="Unassembled WGS sequence"/>
</dbReference>
<keyword evidence="5" id="KW-0966">Cell projection</keyword>
<name>A0A3S5A7G6_9PLAT</name>
<dbReference type="EMBL" id="CAAALY010030332">
    <property type="protein sequence ID" value="VEL16906.1"/>
    <property type="molecule type" value="Genomic_DNA"/>
</dbReference>
<dbReference type="Pfam" id="PF04712">
    <property type="entry name" value="Radial_spoke"/>
    <property type="match status" value="1"/>
</dbReference>
<comment type="subcellular location">
    <subcellularLocation>
        <location evidence="1">Cytoplasm</location>
        <location evidence="1">Cytoskeleton</location>
        <location evidence="1">Cilium axoneme</location>
    </subcellularLocation>
</comment>
<gene>
    <name evidence="7" type="ORF">PXEA_LOCUS10346</name>
</gene>
<feature type="region of interest" description="Disordered" evidence="6">
    <location>
        <begin position="123"/>
        <end position="155"/>
    </location>
</feature>
<dbReference type="PANTHER" id="PTHR13159:SF0">
    <property type="entry name" value="RADIAL SPOKE HEAD 6 HOMOLOG A"/>
    <property type="match status" value="1"/>
</dbReference>
<evidence type="ECO:0000256" key="2">
    <source>
        <dbReference type="ARBA" id="ARBA00022490"/>
    </source>
</evidence>
<dbReference type="InterPro" id="IPR006802">
    <property type="entry name" value="Radial_spoke"/>
</dbReference>
<keyword evidence="8" id="KW-1185">Reference proteome</keyword>
<accession>A0A3S5A7G6</accession>
<dbReference type="OrthoDB" id="272202at2759"/>
<dbReference type="PANTHER" id="PTHR13159">
    <property type="entry name" value="RADIAL SPOKEHEAD-RELATED"/>
    <property type="match status" value="1"/>
</dbReference>
<keyword evidence="4" id="KW-0206">Cytoskeleton</keyword>
<protein>
    <submittedName>
        <fullName evidence="7">Uncharacterized protein</fullName>
    </submittedName>
</protein>
<keyword evidence="3" id="KW-0969">Cilium</keyword>
<evidence type="ECO:0000256" key="4">
    <source>
        <dbReference type="ARBA" id="ARBA00023212"/>
    </source>
</evidence>
<proteinExistence type="predicted"/>
<evidence type="ECO:0000256" key="3">
    <source>
        <dbReference type="ARBA" id="ARBA00023069"/>
    </source>
</evidence>
<dbReference type="GO" id="GO:0035082">
    <property type="term" value="P:axoneme assembly"/>
    <property type="evidence" value="ECO:0007669"/>
    <property type="project" value="TreeGrafter"/>
</dbReference>
<evidence type="ECO:0000313" key="8">
    <source>
        <dbReference type="Proteomes" id="UP000784294"/>
    </source>
</evidence>
<organism evidence="7 8">
    <name type="scientific">Protopolystoma xenopodis</name>
    <dbReference type="NCBI Taxonomy" id="117903"/>
    <lineage>
        <taxon>Eukaryota</taxon>
        <taxon>Metazoa</taxon>
        <taxon>Spiralia</taxon>
        <taxon>Lophotrochozoa</taxon>
        <taxon>Platyhelminthes</taxon>
        <taxon>Monogenea</taxon>
        <taxon>Polyopisthocotylea</taxon>
        <taxon>Polystomatidea</taxon>
        <taxon>Polystomatidae</taxon>
        <taxon>Protopolystoma</taxon>
    </lineage>
</organism>
<evidence type="ECO:0000313" key="7">
    <source>
        <dbReference type="EMBL" id="VEL16906.1"/>
    </source>
</evidence>
<evidence type="ECO:0000256" key="6">
    <source>
        <dbReference type="SAM" id="MobiDB-lite"/>
    </source>
</evidence>
<keyword evidence="2" id="KW-0963">Cytoplasm</keyword>
<dbReference type="GO" id="GO:0060294">
    <property type="term" value="P:cilium movement involved in cell motility"/>
    <property type="evidence" value="ECO:0007669"/>
    <property type="project" value="InterPro"/>
</dbReference>
<evidence type="ECO:0000256" key="5">
    <source>
        <dbReference type="ARBA" id="ARBA00023273"/>
    </source>
</evidence>
<comment type="caution">
    <text evidence="7">The sequence shown here is derived from an EMBL/GenBank/DDBJ whole genome shotgun (WGS) entry which is preliminary data.</text>
</comment>
<evidence type="ECO:0000256" key="1">
    <source>
        <dbReference type="ARBA" id="ARBA00004430"/>
    </source>
</evidence>
<sequence length="155" mass="17386">MSADIGQNVLDSQLDPNNDFISIKSKLLSCDIEKDFNLLASVENEEEISLDEGIEAPLPDILYINFCFEQSGIGLCSEESFRIYIALKQLVDTYPIKSLRFWGKIFGTHQNYYIAETEFAEGDIEDEAESSGEPDESEVEKNADEEEGNEAELLG</sequence>
<dbReference type="AlphaFoldDB" id="A0A3S5A7G6"/>
<dbReference type="GO" id="GO:0001534">
    <property type="term" value="C:radial spoke"/>
    <property type="evidence" value="ECO:0007669"/>
    <property type="project" value="InterPro"/>
</dbReference>